<organism evidence="2">
    <name type="scientific">Marinomonas sp. (strain MWYL1)</name>
    <dbReference type="NCBI Taxonomy" id="400668"/>
    <lineage>
        <taxon>Bacteria</taxon>
        <taxon>Pseudomonadati</taxon>
        <taxon>Pseudomonadota</taxon>
        <taxon>Gammaproteobacteria</taxon>
        <taxon>Oceanospirillales</taxon>
        <taxon>Oceanospirillaceae</taxon>
        <taxon>Marinomonas</taxon>
    </lineage>
</organism>
<proteinExistence type="predicted"/>
<dbReference type="InterPro" id="IPR025737">
    <property type="entry name" value="FApF"/>
</dbReference>
<gene>
    <name evidence="2" type="ordered locus">Mmwyl1_3195</name>
</gene>
<dbReference type="OrthoDB" id="8639774at2"/>
<evidence type="ECO:0000313" key="2">
    <source>
        <dbReference type="EMBL" id="ABR72103.1"/>
    </source>
</evidence>
<protein>
    <submittedName>
        <fullName evidence="2">Uncharacterized protein</fullName>
    </submittedName>
</protein>
<dbReference type="Pfam" id="PF13557">
    <property type="entry name" value="Phenol_MetA_deg"/>
    <property type="match status" value="1"/>
</dbReference>
<dbReference type="STRING" id="400668.Mmwyl1_3195"/>
<evidence type="ECO:0000256" key="1">
    <source>
        <dbReference type="SAM" id="SignalP"/>
    </source>
</evidence>
<accession>A6W074</accession>
<dbReference type="eggNOG" id="COG4313">
    <property type="taxonomic scope" value="Bacteria"/>
</dbReference>
<feature type="chain" id="PRO_5002704496" evidence="1">
    <location>
        <begin position="28"/>
        <end position="313"/>
    </location>
</feature>
<dbReference type="AlphaFoldDB" id="A6W074"/>
<reference evidence="2" key="1">
    <citation type="submission" date="2007-06" db="EMBL/GenBank/DDBJ databases">
        <title>Complete sequence of Marinomonas sp. MWYL1.</title>
        <authorList>
            <consortium name="US DOE Joint Genome Institute"/>
            <person name="Copeland A."/>
            <person name="Lucas S."/>
            <person name="Lapidus A."/>
            <person name="Barry K."/>
            <person name="Glavina del Rio T."/>
            <person name="Dalin E."/>
            <person name="Tice H."/>
            <person name="Pitluck S."/>
            <person name="Kiss H."/>
            <person name="Brettin T."/>
            <person name="Bruce D."/>
            <person name="Detter J.C."/>
            <person name="Han C."/>
            <person name="Schmutz J."/>
            <person name="Larimer F."/>
            <person name="Land M."/>
            <person name="Hauser L."/>
            <person name="Kyrpides N."/>
            <person name="Kim E."/>
            <person name="Johnston A.W.B."/>
            <person name="Todd J.D."/>
            <person name="Rogers R."/>
            <person name="Wexler M."/>
            <person name="Bond P.L."/>
            <person name="Li Y."/>
            <person name="Richardson P."/>
        </authorList>
    </citation>
    <scope>NUCLEOTIDE SEQUENCE [LARGE SCALE GENOMIC DNA]</scope>
    <source>
        <strain evidence="2">MWYL1</strain>
    </source>
</reference>
<name>A6W074_MARMS</name>
<dbReference type="EMBL" id="CP000749">
    <property type="protein sequence ID" value="ABR72103.1"/>
    <property type="molecule type" value="Genomic_DNA"/>
</dbReference>
<feature type="signal peptide" evidence="1">
    <location>
        <begin position="1"/>
        <end position="27"/>
    </location>
</feature>
<dbReference type="KEGG" id="mmw:Mmwyl1_3195"/>
<keyword evidence="1" id="KW-0732">Signal</keyword>
<dbReference type="HOGENOM" id="CLU_066206_2_0_6"/>
<sequence length="313" mass="34323">MKTLKSKILLTAVGSATLLGFSGWALATENGAPTTAMGVYDFGAGFMPPATDIGAFGLRTAYYSSNSNRNATGNDNGTDFSLDVLSLGLAYVKMTNHEIFGAKYGFSTVVPFFSMDASLKIPIASIDRSASVTRQADLQITPLILQWTLSPNLAMNAQFQIQAPTGDYDKNRLVSPGLNHWAFSPIYNVSYISNTGFEVSSSFELDINTKNSDTDYKNGIEYRHEFAVGQHVNEWTLGLGGYYYRQLTDDKTYSGYSGQPITDGNRAETLAAGPALTYFKPGLPMVSFHAYKEFRTYNRSQGYNLALRISQSF</sequence>